<feature type="transmembrane region" description="Helical" evidence="6">
    <location>
        <begin position="250"/>
        <end position="271"/>
    </location>
</feature>
<dbReference type="SUPFAM" id="SSF52833">
    <property type="entry name" value="Thioredoxin-like"/>
    <property type="match status" value="1"/>
</dbReference>
<evidence type="ECO:0000256" key="2">
    <source>
        <dbReference type="ARBA" id="ARBA00023015"/>
    </source>
</evidence>
<reference evidence="8 9" key="1">
    <citation type="submission" date="2018-01" db="EMBL/GenBank/DDBJ databases">
        <title>G. obscuriglobus.</title>
        <authorList>
            <person name="Franke J."/>
            <person name="Blomberg W."/>
            <person name="Selmecki A."/>
        </authorList>
    </citation>
    <scope>NUCLEOTIDE SEQUENCE [LARGE SCALE GENOMIC DNA]</scope>
    <source>
        <strain evidence="8 9">DSM 5831</strain>
    </source>
</reference>
<dbReference type="InterPro" id="IPR013249">
    <property type="entry name" value="RNA_pol_sigma70_r4_t2"/>
</dbReference>
<dbReference type="Pfam" id="PF13899">
    <property type="entry name" value="Thioredoxin_7"/>
    <property type="match status" value="1"/>
</dbReference>
<dbReference type="AlphaFoldDB" id="A0A2Z3HCH9"/>
<evidence type="ECO:0000256" key="1">
    <source>
        <dbReference type="ARBA" id="ARBA00010641"/>
    </source>
</evidence>
<evidence type="ECO:0000256" key="5">
    <source>
        <dbReference type="SAM" id="MobiDB-lite"/>
    </source>
</evidence>
<dbReference type="KEGG" id="gog:C1280_21955"/>
<sequence length="1240" mass="132258">MSRRTLSRLFHGLRRADDERPDAELLDRFCRGRDPAAFEAIVRKHGPRVLSAARHVLGASPDAEDVFQAAFLALVREVDRIRRQPALGGWLYSVAHRLALRTRADAARRERIEGQWTGPAAAEPPDLAVREVADVLHEELNRLPDALRLPLLLCYFDGMTRDEAARELGVGVDVLRGRLERGRSRLHAKLLRRGVSLPTGLLAAAVGSTAVAVPESLVSAVVASAVATSDRAVHTLRLKAVSMILTKTRLAVAAVAAVCLVSAGVVVMAAWRPDMNPPVTANAPEPAPESAREAEPLAPVAADGPLAITGRVVDEAGAGAEGAEVRFISSEPSDPVVVTDRTGAFRLPLPPDRDSARWSMPTVVAATPDGRRLGLKHVDALKDARDVRVTLLPARASTVRVTNAAKQPVAGARVVLVSAGLGPLATATTIGDGSATVRYPAGTEGADVAFVFALKDGAGFDYVTTLKTKRGRDREPLPDEVALTLSGARTVRVKAVDGAGKPVAGVTILPWYIQLPGKTEHANIGGNGVVQSVTDAAGVATFDWIPVGDTDQGIPFMSYSPDYSYFELFSLKPGAAAADGTMRMIRKARLTGRVIGADGQPAVGIAIKASGAGAAFHNGHESTTTRPDGTYEMTVNGEEAYVVGVVNDTWAAACRPCVVARAGATVGGLDFRLAQGTILRGRMTVGDGKKPAAGEHLSLQELGGEFPEELRAPGDTKHHFLYLHRSAKTDADGNYRFCVGPGNYNLMQSHVVKTTKITVGREREVVTDLHLTRPNLARLAGTVVDAGGRPVAGAAVYSTDMGHTDRIPFEATTAADGSFSGERVAVPAAVYARSADKSQAGLVRITADQQKVTVRVGPLAAARGRLLDHEGKPVAGGRVKYGVHIPASEQPNAPYYVAYGGVAISDGDGWYTCTGMLVGEEYHLSHEETPDRGPWMGLTTLTPTKAETISVGDTKLAKPYRPPTPEEKVARFFAPRGDLAKRVASARTEADRYHQRVLLVAGDPREAPTRALVELIEKQRTVSAALGDFERVVVSVEDNTGIAAFRDGYDRDRKLARWPALIVLGDDGKVLAAKCPSLDDPKTAAADIQAFLAAHTRTRPDAKALLTAAQAQARAEGKRVFLKEGASWCGPCRLLSRFLEQHRAVLEPHFVFVDIDSGRYAHGREVMERYRGKEGGGIPWCAVLDADGKMLANWNGPDGNIGFPTEPRSAEHFLRVLADTAPKLAADEREKLGQALKKAP</sequence>
<dbReference type="GO" id="GO:0016987">
    <property type="term" value="F:sigma factor activity"/>
    <property type="evidence" value="ECO:0007669"/>
    <property type="project" value="UniProtKB-KW"/>
</dbReference>
<keyword evidence="4" id="KW-0804">Transcription</keyword>
<dbReference type="SUPFAM" id="SSF88946">
    <property type="entry name" value="Sigma2 domain of RNA polymerase sigma factors"/>
    <property type="match status" value="1"/>
</dbReference>
<dbReference type="InterPro" id="IPR013325">
    <property type="entry name" value="RNA_pol_sigma_r2"/>
</dbReference>
<comment type="similarity">
    <text evidence="1">Belongs to the sigma-70 factor family. ECF subfamily.</text>
</comment>
<keyword evidence="3" id="KW-0731">Sigma factor</keyword>
<dbReference type="SUPFAM" id="SSF49464">
    <property type="entry name" value="Carboxypeptidase regulatory domain-like"/>
    <property type="match status" value="2"/>
</dbReference>
<accession>A0A2Z3HCH9</accession>
<dbReference type="PANTHER" id="PTHR43133">
    <property type="entry name" value="RNA POLYMERASE ECF-TYPE SIGMA FACTO"/>
    <property type="match status" value="1"/>
</dbReference>
<evidence type="ECO:0000256" key="4">
    <source>
        <dbReference type="ARBA" id="ARBA00023163"/>
    </source>
</evidence>
<dbReference type="OrthoDB" id="232400at2"/>
<keyword evidence="6" id="KW-1133">Transmembrane helix</keyword>
<dbReference type="PROSITE" id="PS51352">
    <property type="entry name" value="THIOREDOXIN_2"/>
    <property type="match status" value="1"/>
</dbReference>
<dbReference type="NCBIfam" id="TIGR02937">
    <property type="entry name" value="sigma70-ECF"/>
    <property type="match status" value="1"/>
</dbReference>
<proteinExistence type="inferred from homology"/>
<evidence type="ECO:0000256" key="6">
    <source>
        <dbReference type="SAM" id="Phobius"/>
    </source>
</evidence>
<keyword evidence="6" id="KW-0472">Membrane</keyword>
<evidence type="ECO:0000313" key="8">
    <source>
        <dbReference type="EMBL" id="AWM39384.1"/>
    </source>
</evidence>
<dbReference type="Pfam" id="PF04542">
    <property type="entry name" value="Sigma70_r2"/>
    <property type="match status" value="1"/>
</dbReference>
<dbReference type="Gene3D" id="1.10.10.10">
    <property type="entry name" value="Winged helix-like DNA-binding domain superfamily/Winged helix DNA-binding domain"/>
    <property type="match status" value="1"/>
</dbReference>
<dbReference type="PANTHER" id="PTHR43133:SF51">
    <property type="entry name" value="RNA POLYMERASE SIGMA FACTOR"/>
    <property type="match status" value="1"/>
</dbReference>
<dbReference type="InterPro" id="IPR013766">
    <property type="entry name" value="Thioredoxin_domain"/>
</dbReference>
<dbReference type="InterPro" id="IPR014284">
    <property type="entry name" value="RNA_pol_sigma-70_dom"/>
</dbReference>
<dbReference type="InterPro" id="IPR039425">
    <property type="entry name" value="RNA_pol_sigma-70-like"/>
</dbReference>
<dbReference type="SUPFAM" id="SSF88659">
    <property type="entry name" value="Sigma3 and sigma4 domains of RNA polymerase sigma factors"/>
    <property type="match status" value="1"/>
</dbReference>
<dbReference type="Gene3D" id="1.10.1740.10">
    <property type="match status" value="1"/>
</dbReference>
<protein>
    <recommendedName>
        <fullName evidence="7">Thioredoxin domain-containing protein</fullName>
    </recommendedName>
</protein>
<name>A0A2Z3HCH9_9BACT</name>
<dbReference type="Proteomes" id="UP000245802">
    <property type="component" value="Chromosome"/>
</dbReference>
<evidence type="ECO:0000259" key="7">
    <source>
        <dbReference type="PROSITE" id="PS51352"/>
    </source>
</evidence>
<dbReference type="InterPro" id="IPR036249">
    <property type="entry name" value="Thioredoxin-like_sf"/>
</dbReference>
<keyword evidence="9" id="KW-1185">Reference proteome</keyword>
<dbReference type="GO" id="GO:0006352">
    <property type="term" value="P:DNA-templated transcription initiation"/>
    <property type="evidence" value="ECO:0007669"/>
    <property type="project" value="InterPro"/>
</dbReference>
<dbReference type="Gene3D" id="3.40.30.10">
    <property type="entry name" value="Glutaredoxin"/>
    <property type="match status" value="1"/>
</dbReference>
<organism evidence="8 9">
    <name type="scientific">Gemmata obscuriglobus</name>
    <dbReference type="NCBI Taxonomy" id="114"/>
    <lineage>
        <taxon>Bacteria</taxon>
        <taxon>Pseudomonadati</taxon>
        <taxon>Planctomycetota</taxon>
        <taxon>Planctomycetia</taxon>
        <taxon>Gemmatales</taxon>
        <taxon>Gemmataceae</taxon>
        <taxon>Gemmata</taxon>
    </lineage>
</organism>
<dbReference type="Pfam" id="PF08281">
    <property type="entry name" value="Sigma70_r4_2"/>
    <property type="match status" value="1"/>
</dbReference>
<dbReference type="InterPro" id="IPR008969">
    <property type="entry name" value="CarboxyPept-like_regulatory"/>
</dbReference>
<feature type="region of interest" description="Disordered" evidence="5">
    <location>
        <begin position="277"/>
        <end position="296"/>
    </location>
</feature>
<dbReference type="RefSeq" id="WP_010033925.1">
    <property type="nucleotide sequence ID" value="NZ_CP025958.1"/>
</dbReference>
<dbReference type="InterPro" id="IPR036388">
    <property type="entry name" value="WH-like_DNA-bd_sf"/>
</dbReference>
<dbReference type="GO" id="GO:0003677">
    <property type="term" value="F:DNA binding"/>
    <property type="evidence" value="ECO:0007669"/>
    <property type="project" value="InterPro"/>
</dbReference>
<keyword evidence="6" id="KW-0812">Transmembrane</keyword>
<dbReference type="InterPro" id="IPR007627">
    <property type="entry name" value="RNA_pol_sigma70_r2"/>
</dbReference>
<dbReference type="EMBL" id="CP025958">
    <property type="protein sequence ID" value="AWM39384.1"/>
    <property type="molecule type" value="Genomic_DNA"/>
</dbReference>
<dbReference type="InterPro" id="IPR013324">
    <property type="entry name" value="RNA_pol_sigma_r3/r4-like"/>
</dbReference>
<evidence type="ECO:0000313" key="9">
    <source>
        <dbReference type="Proteomes" id="UP000245802"/>
    </source>
</evidence>
<feature type="domain" description="Thioredoxin" evidence="7">
    <location>
        <begin position="1052"/>
        <end position="1222"/>
    </location>
</feature>
<evidence type="ECO:0000256" key="3">
    <source>
        <dbReference type="ARBA" id="ARBA00023082"/>
    </source>
</evidence>
<gene>
    <name evidence="8" type="ORF">C1280_21955</name>
</gene>
<dbReference type="CDD" id="cd02947">
    <property type="entry name" value="TRX_family"/>
    <property type="match status" value="1"/>
</dbReference>
<keyword evidence="2" id="KW-0805">Transcription regulation</keyword>